<evidence type="ECO:0000256" key="2">
    <source>
        <dbReference type="SAM" id="MobiDB-lite"/>
    </source>
</evidence>
<keyword evidence="5" id="KW-1185">Reference proteome</keyword>
<dbReference type="InterPro" id="IPR040256">
    <property type="entry name" value="At4g02000-like"/>
</dbReference>
<dbReference type="EMBL" id="LR999451">
    <property type="protein sequence ID" value="CAE5959305.1"/>
    <property type="molecule type" value="Genomic_DNA"/>
</dbReference>
<accession>A0A8S1ZHG5</accession>
<dbReference type="InterPro" id="IPR036691">
    <property type="entry name" value="Endo/exonu/phosph_ase_sf"/>
</dbReference>
<dbReference type="AlphaFoldDB" id="A0A8S1ZHG5"/>
<dbReference type="PROSITE" id="PS50158">
    <property type="entry name" value="ZF_CCHC"/>
    <property type="match status" value="1"/>
</dbReference>
<dbReference type="InterPro" id="IPR001878">
    <property type="entry name" value="Znf_CCHC"/>
</dbReference>
<dbReference type="Proteomes" id="UP000682877">
    <property type="component" value="Chromosome 1"/>
</dbReference>
<dbReference type="GO" id="GO:0003676">
    <property type="term" value="F:nucleic acid binding"/>
    <property type="evidence" value="ECO:0007669"/>
    <property type="project" value="InterPro"/>
</dbReference>
<name>A0A8S1ZHG5_ARAAE</name>
<dbReference type="Pfam" id="PF14111">
    <property type="entry name" value="DUF4283"/>
    <property type="match status" value="1"/>
</dbReference>
<feature type="compositionally biased region" description="Basic residues" evidence="2">
    <location>
        <begin position="445"/>
        <end position="459"/>
    </location>
</feature>
<proteinExistence type="predicted"/>
<protein>
    <recommendedName>
        <fullName evidence="3">CCHC-type domain-containing protein</fullName>
    </recommendedName>
</protein>
<reference evidence="4" key="1">
    <citation type="submission" date="2021-01" db="EMBL/GenBank/DDBJ databases">
        <authorList>
            <person name="Bezrukov I."/>
        </authorList>
    </citation>
    <scope>NUCLEOTIDE SEQUENCE</scope>
</reference>
<feature type="region of interest" description="Disordered" evidence="2">
    <location>
        <begin position="1"/>
        <end position="20"/>
    </location>
</feature>
<dbReference type="Gene3D" id="3.60.10.10">
    <property type="entry name" value="Endonuclease/exonuclease/phosphatase"/>
    <property type="match status" value="1"/>
</dbReference>
<keyword evidence="1" id="KW-0863">Zinc-finger</keyword>
<evidence type="ECO:0000313" key="4">
    <source>
        <dbReference type="EMBL" id="CAE5959305.1"/>
    </source>
</evidence>
<dbReference type="InterPro" id="IPR025558">
    <property type="entry name" value="DUF4283"/>
</dbReference>
<dbReference type="SUPFAM" id="SSF56219">
    <property type="entry name" value="DNase I-like"/>
    <property type="match status" value="1"/>
</dbReference>
<evidence type="ECO:0000256" key="1">
    <source>
        <dbReference type="PROSITE-ProRule" id="PRU00047"/>
    </source>
</evidence>
<dbReference type="GO" id="GO:0008270">
    <property type="term" value="F:zinc ion binding"/>
    <property type="evidence" value="ECO:0007669"/>
    <property type="project" value="UniProtKB-KW"/>
</dbReference>
<evidence type="ECO:0000259" key="3">
    <source>
        <dbReference type="PROSITE" id="PS50158"/>
    </source>
</evidence>
<feature type="domain" description="CCHC-type" evidence="3">
    <location>
        <begin position="367"/>
        <end position="383"/>
    </location>
</feature>
<keyword evidence="1" id="KW-0479">Metal-binding</keyword>
<dbReference type="PANTHER" id="PTHR31286:SF181">
    <property type="entry name" value="ZINC KNUCKLE (CCHC-TYPE) FAMILY PROTEIN"/>
    <property type="match status" value="1"/>
</dbReference>
<keyword evidence="1" id="KW-0862">Zinc</keyword>
<sequence length="982" mass="106840">MAKKKKPPLPFAAPSDSSSVKVMAGVSSSSVLSSAGNAVATLSPTSPAVSPVGSVSSIVSEGVLPLSPEEGSLSSPSSGPPSTSSLPLPALISGCVSVASVLVLSEDPNSVVVDSSISPQVDVPIITETSSDAIPSRICSTPSDSQQIQDTSGPSYAERFKSSLRNLRKISTPTFEEDGIPVVQAPESVLLQTAKMWKGHIVAQFHGLLPPPGKIYTDLNPAWGKHGNITIRVLSDTSCLIWVPCLSTREWVLQIGYWQAGNVAFSVFPWSPNGLVDLSELSTAPTWAILKNIPPQMYSLEGISVIASAIGEPLHTEKSRLDPFHFGNTKVKVEIDLDSSPPAIIKVRDSMGNSVRVEVSYPRLPPRCCNCGRFGHLLNRCPKPLMKKSFGKGGPKPFVARGTAVAVSKHSLAPIKEPKISKAMVDAVKALPSIPSLQGPSSTIHKVKRRTRSRSRSSGRGRSAPHVENQVVSKVEGSCVVEPDITVDHRVISDGTKDVVIPSLQPRVGQSRSEAPKSEEFPAAASSFVVKSSETIARSGFTLVGAGSHTKQKLFNGAANQISRQLQIPYQNAGKVTGTRFSKNSKVMSSSSPTQGLPLGLNSHSRQRFVKSWVGINKPLIGSILESHVSVDNAASVLNSAFPGWRWDSNYDSIDGGRILVVWDPSISVICLKKSPQLMLCGVFCPATNESFSVAFVYAFNTVIQRRLLWEELSFISQHSPASFRPWLLLGDFNQIVSADEHFSIIPHNLPLAGMAEFQDCLVSNDLFDLTSRGVFYTWSNGQPADPVLRKLDRALINEDWLNCFPDSFAIFDPPGDSDHSPCLVNTDASVERSKKSFKYFSFLSSHPKFKEIIALAWAQEVCVGSRLFTFGQRLKEVKVACKKLNREGFGNIQQKTKDSLLSLESIQSALLSNPSHSLFREEHVARQKWNFFAKAQEIFYRQKSRVRWMADGDANTSYFFRVAASNYARNCIKLLRESVGN</sequence>
<dbReference type="PANTHER" id="PTHR31286">
    <property type="entry name" value="GLYCINE-RICH CELL WALL STRUCTURAL PROTEIN 1.8-LIKE"/>
    <property type="match status" value="1"/>
</dbReference>
<feature type="compositionally biased region" description="Polar residues" evidence="2">
    <location>
        <begin position="435"/>
        <end position="444"/>
    </location>
</feature>
<gene>
    <name evidence="4" type="ORF">AARE701A_LOCUS2841</name>
</gene>
<evidence type="ECO:0000313" key="5">
    <source>
        <dbReference type="Proteomes" id="UP000682877"/>
    </source>
</evidence>
<feature type="region of interest" description="Disordered" evidence="2">
    <location>
        <begin position="435"/>
        <end position="469"/>
    </location>
</feature>
<organism evidence="4 5">
    <name type="scientific">Arabidopsis arenosa</name>
    <name type="common">Sand rock-cress</name>
    <name type="synonym">Cardaminopsis arenosa</name>
    <dbReference type="NCBI Taxonomy" id="38785"/>
    <lineage>
        <taxon>Eukaryota</taxon>
        <taxon>Viridiplantae</taxon>
        <taxon>Streptophyta</taxon>
        <taxon>Embryophyta</taxon>
        <taxon>Tracheophyta</taxon>
        <taxon>Spermatophyta</taxon>
        <taxon>Magnoliopsida</taxon>
        <taxon>eudicotyledons</taxon>
        <taxon>Gunneridae</taxon>
        <taxon>Pentapetalae</taxon>
        <taxon>rosids</taxon>
        <taxon>malvids</taxon>
        <taxon>Brassicales</taxon>
        <taxon>Brassicaceae</taxon>
        <taxon>Camelineae</taxon>
        <taxon>Arabidopsis</taxon>
    </lineage>
</organism>
<feature type="region of interest" description="Disordered" evidence="2">
    <location>
        <begin position="66"/>
        <end position="85"/>
    </location>
</feature>